<gene>
    <name evidence="2" type="ORF">SSABA_v1c04650</name>
</gene>
<dbReference type="PATRIC" id="fig|1276257.3.peg.476"/>
<sequence>MDIKWISLLVISILYFAALLISGILALRYQAKHKTFKKISHELENNILQFKKSFEENFQENNFIKSNYDLPKNEGLYLEINNFSCYKTTVPKSKKEIFTDENESEFKVTYLKENYTLKNNKFKVPDFFGKLYLTNLRILFQNSEGFFQLPLSQINGCIITVLNINGFYKPGVIIKTATNYYRVVTDSTEIGFYINKLLN</sequence>
<proteinExistence type="predicted"/>
<evidence type="ECO:0000313" key="2">
    <source>
        <dbReference type="EMBL" id="AHI53872.1"/>
    </source>
</evidence>
<keyword evidence="1" id="KW-0812">Transmembrane</keyword>
<reference evidence="2 3" key="1">
    <citation type="journal article" date="2014" name="Genome Biol. Evol.">
        <title>Molecular evolution of the substrate utilization strategies and putative virulence factors in mosquito-associated Spiroplasma species.</title>
        <authorList>
            <person name="Chang T.H."/>
            <person name="Lo W.S."/>
            <person name="Ku C."/>
            <person name="Chen L.L."/>
            <person name="Kuo C.H."/>
        </authorList>
    </citation>
    <scope>NUCLEOTIDE SEQUENCE [LARGE SCALE GENOMIC DNA]</scope>
    <source>
        <strain evidence="2">Ar-1343</strain>
    </source>
</reference>
<dbReference type="Proteomes" id="UP000019265">
    <property type="component" value="Chromosome"/>
</dbReference>
<dbReference type="EMBL" id="CP006934">
    <property type="protein sequence ID" value="AHI53872.1"/>
    <property type="molecule type" value="Genomic_DNA"/>
</dbReference>
<evidence type="ECO:0008006" key="4">
    <source>
        <dbReference type="Google" id="ProtNLM"/>
    </source>
</evidence>
<organism evidence="2 3">
    <name type="scientific">Spiroplasma sabaudiense Ar-1343</name>
    <dbReference type="NCBI Taxonomy" id="1276257"/>
    <lineage>
        <taxon>Bacteria</taxon>
        <taxon>Bacillati</taxon>
        <taxon>Mycoplasmatota</taxon>
        <taxon>Mollicutes</taxon>
        <taxon>Entomoplasmatales</taxon>
        <taxon>Spiroplasmataceae</taxon>
        <taxon>Spiroplasma</taxon>
    </lineage>
</organism>
<keyword evidence="1" id="KW-0472">Membrane</keyword>
<feature type="transmembrane region" description="Helical" evidence="1">
    <location>
        <begin position="6"/>
        <end position="27"/>
    </location>
</feature>
<evidence type="ECO:0000256" key="1">
    <source>
        <dbReference type="SAM" id="Phobius"/>
    </source>
</evidence>
<dbReference type="RefSeq" id="WP_025251013.1">
    <property type="nucleotide sequence ID" value="NZ_CP006934.1"/>
</dbReference>
<evidence type="ECO:0000313" key="3">
    <source>
        <dbReference type="Proteomes" id="UP000019265"/>
    </source>
</evidence>
<protein>
    <recommendedName>
        <fullName evidence="4">Transmembrane protein</fullName>
    </recommendedName>
</protein>
<dbReference type="HOGENOM" id="CLU_1353324_0_0_14"/>
<keyword evidence="1" id="KW-1133">Transmembrane helix</keyword>
<keyword evidence="3" id="KW-1185">Reference proteome</keyword>
<dbReference type="STRING" id="1276257.SSABA_v1c04650"/>
<dbReference type="KEGG" id="ssab:SSABA_v1c04650"/>
<name>W6A9Z7_9MOLU</name>
<dbReference type="AlphaFoldDB" id="W6A9Z7"/>
<dbReference type="OrthoDB" id="391771at2"/>
<accession>W6A9Z7</accession>